<dbReference type="RefSeq" id="WP_162799603.1">
    <property type="nucleotide sequence ID" value="NZ_JBHSJF010000006.1"/>
</dbReference>
<gene>
    <name evidence="3" type="ORF">ACFPFW_12215</name>
</gene>
<dbReference type="Proteomes" id="UP001595796">
    <property type="component" value="Unassembled WGS sequence"/>
</dbReference>
<keyword evidence="4" id="KW-1185">Reference proteome</keyword>
<comment type="caution">
    <text evidence="3">The sequence shown here is derived from an EMBL/GenBank/DDBJ whole genome shotgun (WGS) entry which is preliminary data.</text>
</comment>
<sequence>MRSLFPAYLFAGALALCSSSLPVLAQSAKPAEPAATPAAPAQTPATSPTQAPAAAPAAATTPAEKPDIVAQPWRRAECEWTGQRIMSLLWRDDVNTAREQNRFYEMFGCPAAHLPVAFRCVIEESESKPDQNDLNARVYSCWTNPEKRPAQE</sequence>
<reference evidence="4" key="1">
    <citation type="journal article" date="2019" name="Int. J. Syst. Evol. Microbiol.">
        <title>The Global Catalogue of Microorganisms (GCM) 10K type strain sequencing project: providing services to taxonomists for standard genome sequencing and annotation.</title>
        <authorList>
            <consortium name="The Broad Institute Genomics Platform"/>
            <consortium name="The Broad Institute Genome Sequencing Center for Infectious Disease"/>
            <person name="Wu L."/>
            <person name="Ma J."/>
        </authorList>
    </citation>
    <scope>NUCLEOTIDE SEQUENCE [LARGE SCALE GENOMIC DNA]</scope>
    <source>
        <strain evidence="4">CGMCC 1.16444</strain>
    </source>
</reference>
<protein>
    <recommendedName>
        <fullName evidence="5">Ig-like domain-containing protein</fullName>
    </recommendedName>
</protein>
<evidence type="ECO:0000256" key="1">
    <source>
        <dbReference type="SAM" id="MobiDB-lite"/>
    </source>
</evidence>
<evidence type="ECO:0000313" key="3">
    <source>
        <dbReference type="EMBL" id="MFC5068774.1"/>
    </source>
</evidence>
<proteinExistence type="predicted"/>
<evidence type="ECO:0008006" key="5">
    <source>
        <dbReference type="Google" id="ProtNLM"/>
    </source>
</evidence>
<accession>A0ABV9Z5J1</accession>
<feature type="signal peptide" evidence="2">
    <location>
        <begin position="1"/>
        <end position="25"/>
    </location>
</feature>
<evidence type="ECO:0000256" key="2">
    <source>
        <dbReference type="SAM" id="SignalP"/>
    </source>
</evidence>
<name>A0ABV9Z5J1_9HYPH</name>
<feature type="compositionally biased region" description="Low complexity" evidence="1">
    <location>
        <begin position="34"/>
        <end position="63"/>
    </location>
</feature>
<evidence type="ECO:0000313" key="4">
    <source>
        <dbReference type="Proteomes" id="UP001595796"/>
    </source>
</evidence>
<organism evidence="3 4">
    <name type="scientific">Flaviflagellibacter deserti</name>
    <dbReference type="NCBI Taxonomy" id="2267266"/>
    <lineage>
        <taxon>Bacteria</taxon>
        <taxon>Pseudomonadati</taxon>
        <taxon>Pseudomonadota</taxon>
        <taxon>Alphaproteobacteria</taxon>
        <taxon>Hyphomicrobiales</taxon>
        <taxon>Flaviflagellibacter</taxon>
    </lineage>
</organism>
<dbReference type="EMBL" id="JBHSJF010000006">
    <property type="protein sequence ID" value="MFC5068774.1"/>
    <property type="molecule type" value="Genomic_DNA"/>
</dbReference>
<feature type="chain" id="PRO_5046320997" description="Ig-like domain-containing protein" evidence="2">
    <location>
        <begin position="26"/>
        <end position="152"/>
    </location>
</feature>
<feature type="region of interest" description="Disordered" evidence="1">
    <location>
        <begin position="34"/>
        <end position="70"/>
    </location>
</feature>
<keyword evidence="2" id="KW-0732">Signal</keyword>